<keyword evidence="6 14" id="KW-0732">Signal</keyword>
<dbReference type="Proteomes" id="UP000613030">
    <property type="component" value="Unassembled WGS sequence"/>
</dbReference>
<reference evidence="17 18" key="1">
    <citation type="submission" date="2021-01" db="EMBL/GenBank/DDBJ databases">
        <title>Chryseolinea sp. Jin1 Genome sequencing and assembly.</title>
        <authorList>
            <person name="Kim I."/>
        </authorList>
    </citation>
    <scope>NUCLEOTIDE SEQUENCE [LARGE SCALE GENOMIC DNA]</scope>
    <source>
        <strain evidence="17 18">Jin1</strain>
    </source>
</reference>
<dbReference type="InterPro" id="IPR036942">
    <property type="entry name" value="Beta-barrel_TonB_sf"/>
</dbReference>
<evidence type="ECO:0000313" key="18">
    <source>
        <dbReference type="Proteomes" id="UP000613030"/>
    </source>
</evidence>
<dbReference type="Pfam" id="PF07715">
    <property type="entry name" value="Plug"/>
    <property type="match status" value="1"/>
</dbReference>
<keyword evidence="18" id="KW-1185">Reference proteome</keyword>
<dbReference type="InterPro" id="IPR037066">
    <property type="entry name" value="Plug_dom_sf"/>
</dbReference>
<keyword evidence="4" id="KW-0410">Iron transport</keyword>
<dbReference type="RefSeq" id="WP_202009396.1">
    <property type="nucleotide sequence ID" value="NZ_JAERRB010000003.1"/>
</dbReference>
<dbReference type="SUPFAM" id="SSF49464">
    <property type="entry name" value="Carboxypeptidase regulatory domain-like"/>
    <property type="match status" value="1"/>
</dbReference>
<dbReference type="PROSITE" id="PS52016">
    <property type="entry name" value="TONB_DEPENDENT_REC_3"/>
    <property type="match status" value="1"/>
</dbReference>
<gene>
    <name evidence="17" type="ORF">JI741_11480</name>
</gene>
<dbReference type="PANTHER" id="PTHR32552">
    <property type="entry name" value="FERRICHROME IRON RECEPTOR-RELATED"/>
    <property type="match status" value="1"/>
</dbReference>
<proteinExistence type="inferred from homology"/>
<evidence type="ECO:0000256" key="2">
    <source>
        <dbReference type="ARBA" id="ARBA00022448"/>
    </source>
</evidence>
<keyword evidence="3 12" id="KW-1134">Transmembrane beta strand</keyword>
<evidence type="ECO:0000256" key="12">
    <source>
        <dbReference type="PROSITE-ProRule" id="PRU01360"/>
    </source>
</evidence>
<keyword evidence="5 12" id="KW-0812">Transmembrane</keyword>
<accession>A0ABS1KR47</accession>
<dbReference type="Gene3D" id="2.170.130.10">
    <property type="entry name" value="TonB-dependent receptor, plug domain"/>
    <property type="match status" value="1"/>
</dbReference>
<dbReference type="Gene3D" id="2.40.170.20">
    <property type="entry name" value="TonB-dependent receptor, beta-barrel domain"/>
    <property type="match status" value="1"/>
</dbReference>
<evidence type="ECO:0000256" key="1">
    <source>
        <dbReference type="ARBA" id="ARBA00004571"/>
    </source>
</evidence>
<keyword evidence="2 12" id="KW-0813">Transport</keyword>
<comment type="similarity">
    <text evidence="12 13">Belongs to the TonB-dependent receptor family.</text>
</comment>
<evidence type="ECO:0000256" key="11">
    <source>
        <dbReference type="ARBA" id="ARBA00023237"/>
    </source>
</evidence>
<evidence type="ECO:0000256" key="5">
    <source>
        <dbReference type="ARBA" id="ARBA00022692"/>
    </source>
</evidence>
<feature type="signal peptide" evidence="14">
    <location>
        <begin position="1"/>
        <end position="19"/>
    </location>
</feature>
<evidence type="ECO:0000256" key="8">
    <source>
        <dbReference type="ARBA" id="ARBA00023065"/>
    </source>
</evidence>
<dbReference type="InterPro" id="IPR008969">
    <property type="entry name" value="CarboxyPept-like_regulatory"/>
</dbReference>
<sequence>MFKVVMVATALLWSTGAYAQQFVIDGTVEDAKTHHALPGATLEVQELKRVAVADEFGRFTLPKVSAGDYTLAVRFLGYTVRLEKITVPTSGAVVIALEESPQLTDEVVVFATRANDKSPTTFSTVNKQAIQKQNFGQDLPMLLNWTPSVVTTSDAGTGIGYTGIRIRGSDATRINVTVNGIPYNDSESQGTYWVDIPDIASSSQSIQVQRGVGTSTNGAGAFGASINLQTNTRNDAPYASITTSGGSFGTLRNTLSLGSGLLNNHWVVDARVSKIKSDGFIDRGSSDLQSYYFSGGYYNKGTMLKAVVFGGKERTYQAWYGVPQSRLNNDEEAMLTTASNEGWNETQTQNLLNSGSRTFNPYTYKNQVDDYRQDHYQLHFSQRIGSAFTANAALHYTKGKGYYEEYKYNEKFSSYGLPAVQIGDSTIATSDIIRRRWLDNDFYGVTYSLNYDKDNLNMILGGAWNRYTGDHFGEIIWAQVSAVPTEYRYYFNNADKRDANVYLKTSYQFSNRLSGYVDLQVRKILYTTSGIENKQNALAVDVDFLFFNPKAGVTYSLSQSQQLYASFGIANREPVRDDFVDAPNGTVPKRETLNNLEVGYRKAGKNYALNVNYYLMDYSNQLVLTGKVNDVGASLRANVDKSYRTGIEVDGTIRLSDKFSWTANVTLSKNKIKNFDEVLYDYGADFDQYNEVKRTYASTDIAFSPNVIVGSGFSYRPIKNLEATWLAKYVGSQYLDNTSNKNRSINDYMVNDLRITYTIHPSFMREIGVSGLLNNFLNEKYESNGYTWGYLGGGSEYRENYYFPQAGTNFLLMLTLKF</sequence>
<dbReference type="InterPro" id="IPR000531">
    <property type="entry name" value="Beta-barrel_TonB"/>
</dbReference>
<keyword evidence="9 13" id="KW-0798">TonB box</keyword>
<dbReference type="Gene3D" id="2.60.40.1120">
    <property type="entry name" value="Carboxypeptidase-like, regulatory domain"/>
    <property type="match status" value="1"/>
</dbReference>
<evidence type="ECO:0000256" key="10">
    <source>
        <dbReference type="ARBA" id="ARBA00023136"/>
    </source>
</evidence>
<keyword evidence="7" id="KW-0408">Iron</keyword>
<name>A0ABS1KR47_9BACT</name>
<feature type="domain" description="TonB-dependent receptor-like beta-barrel" evidence="15">
    <location>
        <begin position="338"/>
        <end position="760"/>
    </location>
</feature>
<dbReference type="Pfam" id="PF13715">
    <property type="entry name" value="CarbopepD_reg_2"/>
    <property type="match status" value="1"/>
</dbReference>
<evidence type="ECO:0000259" key="15">
    <source>
        <dbReference type="Pfam" id="PF00593"/>
    </source>
</evidence>
<comment type="subcellular location">
    <subcellularLocation>
        <location evidence="1 12">Cell outer membrane</location>
        <topology evidence="1 12">Multi-pass membrane protein</topology>
    </subcellularLocation>
</comment>
<dbReference type="Pfam" id="PF00593">
    <property type="entry name" value="TonB_dep_Rec_b-barrel"/>
    <property type="match status" value="1"/>
</dbReference>
<dbReference type="SUPFAM" id="SSF56935">
    <property type="entry name" value="Porins"/>
    <property type="match status" value="1"/>
</dbReference>
<dbReference type="InterPro" id="IPR012910">
    <property type="entry name" value="Plug_dom"/>
</dbReference>
<feature type="domain" description="TonB-dependent receptor plug" evidence="16">
    <location>
        <begin position="116"/>
        <end position="224"/>
    </location>
</feature>
<protein>
    <submittedName>
        <fullName evidence="17">TonB-dependent receptor</fullName>
    </submittedName>
</protein>
<keyword evidence="8" id="KW-0406">Ion transport</keyword>
<keyword evidence="17" id="KW-0675">Receptor</keyword>
<evidence type="ECO:0000313" key="17">
    <source>
        <dbReference type="EMBL" id="MBL0741844.1"/>
    </source>
</evidence>
<evidence type="ECO:0000259" key="16">
    <source>
        <dbReference type="Pfam" id="PF07715"/>
    </source>
</evidence>
<evidence type="ECO:0000256" key="3">
    <source>
        <dbReference type="ARBA" id="ARBA00022452"/>
    </source>
</evidence>
<dbReference type="PANTHER" id="PTHR32552:SF68">
    <property type="entry name" value="FERRICHROME OUTER MEMBRANE TRANSPORTER_PHAGE RECEPTOR"/>
    <property type="match status" value="1"/>
</dbReference>
<keyword evidence="11 12" id="KW-0998">Cell outer membrane</keyword>
<evidence type="ECO:0000256" key="7">
    <source>
        <dbReference type="ARBA" id="ARBA00023004"/>
    </source>
</evidence>
<evidence type="ECO:0000256" key="9">
    <source>
        <dbReference type="ARBA" id="ARBA00023077"/>
    </source>
</evidence>
<dbReference type="InterPro" id="IPR039426">
    <property type="entry name" value="TonB-dep_rcpt-like"/>
</dbReference>
<evidence type="ECO:0000256" key="13">
    <source>
        <dbReference type="RuleBase" id="RU003357"/>
    </source>
</evidence>
<keyword evidence="10 12" id="KW-0472">Membrane</keyword>
<evidence type="ECO:0000256" key="4">
    <source>
        <dbReference type="ARBA" id="ARBA00022496"/>
    </source>
</evidence>
<organism evidence="17 18">
    <name type="scientific">Chryseolinea lacunae</name>
    <dbReference type="NCBI Taxonomy" id="2801331"/>
    <lineage>
        <taxon>Bacteria</taxon>
        <taxon>Pseudomonadati</taxon>
        <taxon>Bacteroidota</taxon>
        <taxon>Cytophagia</taxon>
        <taxon>Cytophagales</taxon>
        <taxon>Fulvivirgaceae</taxon>
        <taxon>Chryseolinea</taxon>
    </lineage>
</organism>
<comment type="caution">
    <text evidence="17">The sequence shown here is derived from an EMBL/GenBank/DDBJ whole genome shotgun (WGS) entry which is preliminary data.</text>
</comment>
<evidence type="ECO:0000256" key="14">
    <source>
        <dbReference type="SAM" id="SignalP"/>
    </source>
</evidence>
<feature type="chain" id="PRO_5046109617" evidence="14">
    <location>
        <begin position="20"/>
        <end position="818"/>
    </location>
</feature>
<evidence type="ECO:0000256" key="6">
    <source>
        <dbReference type="ARBA" id="ARBA00022729"/>
    </source>
</evidence>
<dbReference type="EMBL" id="JAERRB010000003">
    <property type="protein sequence ID" value="MBL0741844.1"/>
    <property type="molecule type" value="Genomic_DNA"/>
</dbReference>